<dbReference type="Proteomes" id="UP000054018">
    <property type="component" value="Unassembled WGS sequence"/>
</dbReference>
<name>A0A0C9Z913_9AGAM</name>
<gene>
    <name evidence="1" type="ORF">PISMIDRAFT_9336</name>
</gene>
<organism evidence="1 2">
    <name type="scientific">Pisolithus microcarpus 441</name>
    <dbReference type="NCBI Taxonomy" id="765257"/>
    <lineage>
        <taxon>Eukaryota</taxon>
        <taxon>Fungi</taxon>
        <taxon>Dikarya</taxon>
        <taxon>Basidiomycota</taxon>
        <taxon>Agaricomycotina</taxon>
        <taxon>Agaricomycetes</taxon>
        <taxon>Agaricomycetidae</taxon>
        <taxon>Boletales</taxon>
        <taxon>Sclerodermatineae</taxon>
        <taxon>Pisolithaceae</taxon>
        <taxon>Pisolithus</taxon>
    </lineage>
</organism>
<reference evidence="2" key="2">
    <citation type="submission" date="2015-01" db="EMBL/GenBank/DDBJ databases">
        <title>Evolutionary Origins and Diversification of the Mycorrhizal Mutualists.</title>
        <authorList>
            <consortium name="DOE Joint Genome Institute"/>
            <consortium name="Mycorrhizal Genomics Consortium"/>
            <person name="Kohler A."/>
            <person name="Kuo A."/>
            <person name="Nagy L.G."/>
            <person name="Floudas D."/>
            <person name="Copeland A."/>
            <person name="Barry K.W."/>
            <person name="Cichocki N."/>
            <person name="Veneault-Fourrey C."/>
            <person name="LaButti K."/>
            <person name="Lindquist E.A."/>
            <person name="Lipzen A."/>
            <person name="Lundell T."/>
            <person name="Morin E."/>
            <person name="Murat C."/>
            <person name="Riley R."/>
            <person name="Ohm R."/>
            <person name="Sun H."/>
            <person name="Tunlid A."/>
            <person name="Henrissat B."/>
            <person name="Grigoriev I.V."/>
            <person name="Hibbett D.S."/>
            <person name="Martin F."/>
        </authorList>
    </citation>
    <scope>NUCLEOTIDE SEQUENCE [LARGE SCALE GENOMIC DNA]</scope>
    <source>
        <strain evidence="2">441</strain>
    </source>
</reference>
<protein>
    <submittedName>
        <fullName evidence="1">Uncharacterized protein</fullName>
    </submittedName>
</protein>
<evidence type="ECO:0000313" key="1">
    <source>
        <dbReference type="EMBL" id="KIK25811.1"/>
    </source>
</evidence>
<reference evidence="1 2" key="1">
    <citation type="submission" date="2014-04" db="EMBL/GenBank/DDBJ databases">
        <authorList>
            <consortium name="DOE Joint Genome Institute"/>
            <person name="Kuo A."/>
            <person name="Kohler A."/>
            <person name="Costa M.D."/>
            <person name="Nagy L.G."/>
            <person name="Floudas D."/>
            <person name="Copeland A."/>
            <person name="Barry K.W."/>
            <person name="Cichocki N."/>
            <person name="Veneault-Fourrey C."/>
            <person name="LaButti K."/>
            <person name="Lindquist E.A."/>
            <person name="Lipzen A."/>
            <person name="Lundell T."/>
            <person name="Morin E."/>
            <person name="Murat C."/>
            <person name="Sun H."/>
            <person name="Tunlid A."/>
            <person name="Henrissat B."/>
            <person name="Grigoriev I.V."/>
            <person name="Hibbett D.S."/>
            <person name="Martin F."/>
            <person name="Nordberg H.P."/>
            <person name="Cantor M.N."/>
            <person name="Hua S.X."/>
        </authorList>
    </citation>
    <scope>NUCLEOTIDE SEQUENCE [LARGE SCALE GENOMIC DNA]</scope>
    <source>
        <strain evidence="1 2">441</strain>
    </source>
</reference>
<dbReference type="EMBL" id="KN833705">
    <property type="protein sequence ID" value="KIK25811.1"/>
    <property type="molecule type" value="Genomic_DNA"/>
</dbReference>
<sequence length="76" mass="8476">MLAEMVVLASYRHSCRSFIHAFPSGVLEIMFPPGRTPEGIPQSAYRGTLEANRHRVHLARYHEGFSGCKTTESDGL</sequence>
<proteinExistence type="predicted"/>
<accession>A0A0C9Z913</accession>
<evidence type="ECO:0000313" key="2">
    <source>
        <dbReference type="Proteomes" id="UP000054018"/>
    </source>
</evidence>
<dbReference type="AlphaFoldDB" id="A0A0C9Z913"/>
<keyword evidence="2" id="KW-1185">Reference proteome</keyword>
<dbReference type="HOGENOM" id="CLU_2655423_0_0_1"/>